<feature type="transmembrane region" description="Helical" evidence="6">
    <location>
        <begin position="68"/>
        <end position="88"/>
    </location>
</feature>
<keyword evidence="2" id="KW-1003">Cell membrane</keyword>
<organism evidence="7 8">
    <name type="scientific">Limosilactobacillus panis</name>
    <dbReference type="NCBI Taxonomy" id="47493"/>
    <lineage>
        <taxon>Bacteria</taxon>
        <taxon>Bacillati</taxon>
        <taxon>Bacillota</taxon>
        <taxon>Bacilli</taxon>
        <taxon>Lactobacillales</taxon>
        <taxon>Lactobacillaceae</taxon>
        <taxon>Limosilactobacillus</taxon>
    </lineage>
</organism>
<evidence type="ECO:0000256" key="6">
    <source>
        <dbReference type="SAM" id="Phobius"/>
    </source>
</evidence>
<sequence length="139" mass="15137">MTGKDKSHKSAPILVQLAIFAGILWISSIISALFPKDFVVPTPVIGLVLLYLLLTLKVIKLEWVEDFGMFLISIIGFLFVPSGIQIANDLGILKAEGLQLIFVILVATVALLVITAYVARFVIAIHQKLRGGDDHDGIN</sequence>
<evidence type="ECO:0000256" key="5">
    <source>
        <dbReference type="ARBA" id="ARBA00023136"/>
    </source>
</evidence>
<dbReference type="PANTHER" id="PTHR33931">
    <property type="entry name" value="HOLIN-LIKE PROTEIN CIDA-RELATED"/>
    <property type="match status" value="1"/>
</dbReference>
<feature type="transmembrane region" description="Helical" evidence="6">
    <location>
        <begin position="12"/>
        <end position="32"/>
    </location>
</feature>
<dbReference type="EMBL" id="JAUDEO010000069">
    <property type="protein sequence ID" value="MDM8334631.1"/>
    <property type="molecule type" value="Genomic_DNA"/>
</dbReference>
<keyword evidence="5 6" id="KW-0472">Membrane</keyword>
<evidence type="ECO:0000256" key="3">
    <source>
        <dbReference type="ARBA" id="ARBA00022692"/>
    </source>
</evidence>
<feature type="transmembrane region" description="Helical" evidence="6">
    <location>
        <begin position="38"/>
        <end position="56"/>
    </location>
</feature>
<proteinExistence type="predicted"/>
<reference evidence="7 8" key="2">
    <citation type="submission" date="2023-06" db="EMBL/GenBank/DDBJ databases">
        <title>Identification and characterization of horizontal gene transfer across gut microbiota members of farm animals based on homology search.</title>
        <authorList>
            <person name="Schwarzerova J."/>
            <person name="Nykrynova M."/>
            <person name="Jureckova K."/>
            <person name="Cejkova D."/>
            <person name="Rychlik I."/>
        </authorList>
    </citation>
    <scope>NUCLEOTIDE SEQUENCE [LARGE SCALE GENOMIC DNA]</scope>
    <source>
        <strain evidence="7 8">105_WCHN</strain>
    </source>
</reference>
<accession>A0ABT7VPV3</accession>
<dbReference type="Pfam" id="PF03788">
    <property type="entry name" value="LrgA"/>
    <property type="match status" value="1"/>
</dbReference>
<evidence type="ECO:0000256" key="2">
    <source>
        <dbReference type="ARBA" id="ARBA00022475"/>
    </source>
</evidence>
<dbReference type="RefSeq" id="WP_289561301.1">
    <property type="nucleotide sequence ID" value="NZ_JAUDEO010000069.1"/>
</dbReference>
<keyword evidence="3 6" id="KW-0812">Transmembrane</keyword>
<keyword evidence="8" id="KW-1185">Reference proteome</keyword>
<protein>
    <submittedName>
        <fullName evidence="7">CidA/LrgA family protein</fullName>
    </submittedName>
</protein>
<evidence type="ECO:0000313" key="7">
    <source>
        <dbReference type="EMBL" id="MDM8334631.1"/>
    </source>
</evidence>
<dbReference type="InterPro" id="IPR005538">
    <property type="entry name" value="LrgA/CidA"/>
</dbReference>
<feature type="transmembrane region" description="Helical" evidence="6">
    <location>
        <begin position="100"/>
        <end position="123"/>
    </location>
</feature>
<gene>
    <name evidence="7" type="ORF">QUW46_08650</name>
</gene>
<evidence type="ECO:0000256" key="4">
    <source>
        <dbReference type="ARBA" id="ARBA00022989"/>
    </source>
</evidence>
<evidence type="ECO:0000313" key="8">
    <source>
        <dbReference type="Proteomes" id="UP001529423"/>
    </source>
</evidence>
<comment type="subcellular location">
    <subcellularLocation>
        <location evidence="1">Cell membrane</location>
        <topology evidence="1">Multi-pass membrane protein</topology>
    </subcellularLocation>
</comment>
<keyword evidence="4 6" id="KW-1133">Transmembrane helix</keyword>
<comment type="caution">
    <text evidence="7">The sequence shown here is derived from an EMBL/GenBank/DDBJ whole genome shotgun (WGS) entry which is preliminary data.</text>
</comment>
<dbReference type="Proteomes" id="UP001529423">
    <property type="component" value="Unassembled WGS sequence"/>
</dbReference>
<name>A0ABT7VPV3_9LACO</name>
<dbReference type="PANTHER" id="PTHR33931:SF4">
    <property type="entry name" value="ANTIHOLIN-LIKE PROTEIN LRGA"/>
    <property type="match status" value="1"/>
</dbReference>
<reference evidence="8" key="1">
    <citation type="submission" date="2023-06" db="EMBL/GenBank/DDBJ databases">
        <title>Identification and characterization of horizontal gene transfer across gut microbiota members of farm animals based on homology search.</title>
        <authorList>
            <person name="Zeman M."/>
            <person name="Kubasova T."/>
            <person name="Jahodarova E."/>
            <person name="Nykrynova M."/>
            <person name="Rychlik I."/>
        </authorList>
    </citation>
    <scope>NUCLEOTIDE SEQUENCE [LARGE SCALE GENOMIC DNA]</scope>
    <source>
        <strain evidence="8">105_WCHN</strain>
    </source>
</reference>
<reference evidence="7 8" key="3">
    <citation type="submission" date="2023-06" db="EMBL/GenBank/DDBJ databases">
        <authorList>
            <person name="Zeman M."/>
            <person name="Kubasova T."/>
            <person name="Jahodarova E."/>
            <person name="Nykrynova M."/>
            <person name="Rychlik I."/>
        </authorList>
    </citation>
    <scope>NUCLEOTIDE SEQUENCE [LARGE SCALE GENOMIC DNA]</scope>
    <source>
        <strain evidence="7 8">105_WCHN</strain>
    </source>
</reference>
<evidence type="ECO:0000256" key="1">
    <source>
        <dbReference type="ARBA" id="ARBA00004651"/>
    </source>
</evidence>